<protein>
    <submittedName>
        <fullName evidence="2">Uncharacterized protein</fullName>
    </submittedName>
</protein>
<name>A0A1F6M7R5_9BACT</name>
<feature type="region of interest" description="Disordered" evidence="1">
    <location>
        <begin position="1"/>
        <end position="44"/>
    </location>
</feature>
<sequence length="157" mass="17388">MAEPQTFQAEQLPVAERATERVESAVAASAESTEARQKSQTVAAPLPALPTFAPDAAPVADNIQKEVELVLSENIADIYKQLPADRKRKFKETGELLATQISGMIRGGLLQIKKILRMIREWLLIIPGVNRFFLEQEAKIKADKIQGLYERQHAPAA</sequence>
<evidence type="ECO:0000313" key="2">
    <source>
        <dbReference type="EMBL" id="OGH67666.1"/>
    </source>
</evidence>
<dbReference type="STRING" id="1798682.A3C15_02555"/>
<gene>
    <name evidence="2" type="ORF">A3C15_02555</name>
</gene>
<organism evidence="2 3">
    <name type="scientific">Candidatus Magasanikbacteria bacterium RIFCSPHIGHO2_02_FULL_50_9b</name>
    <dbReference type="NCBI Taxonomy" id="1798682"/>
    <lineage>
        <taxon>Bacteria</taxon>
        <taxon>Candidatus Magasanikiibacteriota</taxon>
    </lineage>
</organism>
<evidence type="ECO:0000313" key="3">
    <source>
        <dbReference type="Proteomes" id="UP000176532"/>
    </source>
</evidence>
<evidence type="ECO:0000256" key="1">
    <source>
        <dbReference type="SAM" id="MobiDB-lite"/>
    </source>
</evidence>
<accession>A0A1F6M7R5</accession>
<reference evidence="2 3" key="1">
    <citation type="journal article" date="2016" name="Nat. Commun.">
        <title>Thousands of microbial genomes shed light on interconnected biogeochemical processes in an aquifer system.</title>
        <authorList>
            <person name="Anantharaman K."/>
            <person name="Brown C.T."/>
            <person name="Hug L.A."/>
            <person name="Sharon I."/>
            <person name="Castelle C.J."/>
            <person name="Probst A.J."/>
            <person name="Thomas B.C."/>
            <person name="Singh A."/>
            <person name="Wilkins M.J."/>
            <person name="Karaoz U."/>
            <person name="Brodie E.L."/>
            <person name="Williams K.H."/>
            <person name="Hubbard S.S."/>
            <person name="Banfield J.F."/>
        </authorList>
    </citation>
    <scope>NUCLEOTIDE SEQUENCE [LARGE SCALE GENOMIC DNA]</scope>
</reference>
<dbReference type="AlphaFoldDB" id="A0A1F6M7R5"/>
<comment type="caution">
    <text evidence="2">The sequence shown here is derived from an EMBL/GenBank/DDBJ whole genome shotgun (WGS) entry which is preliminary data.</text>
</comment>
<proteinExistence type="predicted"/>
<dbReference type="EMBL" id="MFQD01000038">
    <property type="protein sequence ID" value="OGH67666.1"/>
    <property type="molecule type" value="Genomic_DNA"/>
</dbReference>
<dbReference type="Proteomes" id="UP000176532">
    <property type="component" value="Unassembled WGS sequence"/>
</dbReference>